<accession>A0A813UDW0</accession>
<evidence type="ECO:0000313" key="2">
    <source>
        <dbReference type="EMBL" id="CAF0821371.1"/>
    </source>
</evidence>
<dbReference type="Proteomes" id="UP000663882">
    <property type="component" value="Unassembled WGS sequence"/>
</dbReference>
<gene>
    <name evidence="7" type="ORF">FNK824_LOCUS18570</name>
    <name evidence="6" type="ORF">JBS370_LOCUS6822</name>
    <name evidence="5" type="ORF">OTI717_LOCUS8400</name>
    <name evidence="4" type="ORF">RFH988_LOCUS31382</name>
    <name evidence="3" type="ORF">SEV965_LOCUS26729</name>
    <name evidence="2" type="ORF">ZHD862_LOCUS3401</name>
</gene>
<dbReference type="AlphaFoldDB" id="A0A813UDW0"/>
<dbReference type="EMBL" id="CAJNOT010000073">
    <property type="protein sequence ID" value="CAF0821371.1"/>
    <property type="molecule type" value="Genomic_DNA"/>
</dbReference>
<proteinExistence type="predicted"/>
<evidence type="ECO:0000313" key="7">
    <source>
        <dbReference type="EMBL" id="CAF3862862.1"/>
    </source>
</evidence>
<evidence type="ECO:0000313" key="6">
    <source>
        <dbReference type="EMBL" id="CAF3659486.1"/>
    </source>
</evidence>
<comment type="caution">
    <text evidence="2">The sequence shown here is derived from an EMBL/GenBank/DDBJ whole genome shotgun (WGS) entry which is preliminary data.</text>
</comment>
<evidence type="ECO:0000313" key="5">
    <source>
        <dbReference type="EMBL" id="CAF3632936.1"/>
    </source>
</evidence>
<dbReference type="EMBL" id="CAJOBD010000388">
    <property type="protein sequence ID" value="CAF3659486.1"/>
    <property type="molecule type" value="Genomic_DNA"/>
</dbReference>
<dbReference type="EMBL" id="CAJOAX010000670">
    <property type="protein sequence ID" value="CAF3632936.1"/>
    <property type="molecule type" value="Genomic_DNA"/>
</dbReference>
<dbReference type="EMBL" id="CAJNOO010003364">
    <property type="protein sequence ID" value="CAF1333298.1"/>
    <property type="molecule type" value="Genomic_DNA"/>
</dbReference>
<name>A0A813UDW0_9BILA</name>
<organism evidence="2 8">
    <name type="scientific">Rotaria sordida</name>
    <dbReference type="NCBI Taxonomy" id="392033"/>
    <lineage>
        <taxon>Eukaryota</taxon>
        <taxon>Metazoa</taxon>
        <taxon>Spiralia</taxon>
        <taxon>Gnathifera</taxon>
        <taxon>Rotifera</taxon>
        <taxon>Eurotatoria</taxon>
        <taxon>Bdelloidea</taxon>
        <taxon>Philodinida</taxon>
        <taxon>Philodinidae</taxon>
        <taxon>Rotaria</taxon>
    </lineage>
</organism>
<dbReference type="Proteomes" id="UP000663874">
    <property type="component" value="Unassembled WGS sequence"/>
</dbReference>
<reference evidence="2" key="1">
    <citation type="submission" date="2021-02" db="EMBL/GenBank/DDBJ databases">
        <authorList>
            <person name="Nowell W R."/>
        </authorList>
    </citation>
    <scope>NUCLEOTIDE SEQUENCE</scope>
</reference>
<sequence>MVSTSVAVAEVYYNPRTRKLSNVAWLSAPHFQALTKRGRFVFREASNEYLPDAKDDDVDNSDPQPDKRNWRL</sequence>
<dbReference type="EMBL" id="CAJNOU010002303">
    <property type="protein sequence ID" value="CAF1309679.1"/>
    <property type="molecule type" value="Genomic_DNA"/>
</dbReference>
<protein>
    <submittedName>
        <fullName evidence="2">Uncharacterized protein</fullName>
    </submittedName>
</protein>
<evidence type="ECO:0000313" key="4">
    <source>
        <dbReference type="EMBL" id="CAF1333298.1"/>
    </source>
</evidence>
<dbReference type="EMBL" id="CAJOBE010003123">
    <property type="protein sequence ID" value="CAF3862862.1"/>
    <property type="molecule type" value="Genomic_DNA"/>
</dbReference>
<feature type="region of interest" description="Disordered" evidence="1">
    <location>
        <begin position="51"/>
        <end position="72"/>
    </location>
</feature>
<evidence type="ECO:0000256" key="1">
    <source>
        <dbReference type="SAM" id="MobiDB-lite"/>
    </source>
</evidence>
<dbReference type="OrthoDB" id="9991495at2759"/>
<evidence type="ECO:0000313" key="8">
    <source>
        <dbReference type="Proteomes" id="UP000663864"/>
    </source>
</evidence>
<evidence type="ECO:0000313" key="3">
    <source>
        <dbReference type="EMBL" id="CAF1309679.1"/>
    </source>
</evidence>
<dbReference type="Proteomes" id="UP000663836">
    <property type="component" value="Unassembled WGS sequence"/>
</dbReference>
<dbReference type="Proteomes" id="UP000663823">
    <property type="component" value="Unassembled WGS sequence"/>
</dbReference>
<dbReference type="Proteomes" id="UP000663889">
    <property type="component" value="Unassembled WGS sequence"/>
</dbReference>
<dbReference type="Proteomes" id="UP000663864">
    <property type="component" value="Unassembled WGS sequence"/>
</dbReference>